<sequence length="682" mass="78714">MVKSKKEDEEVRSLLSGGRNRLQKKPRYQTEGGSYWKEIPRTREIVDKSNWNSNGSLKGDETLKYDCFMPTGETYEFLPCAPWPLEAKEVLGYQRFRGTDRIMEIEGHPVAQEAFVPYKLLLYKGRYNADTGYDDRHRFVYLAENKPKEPAVGDCFIRLEEIHKRMKGTEADYIEDCKRYNTWDTAVRAASPLSMSKLNNLQKARAKEELKRVTQDGKWTLRFRCWTVDGKECEESEKRLRNRLFNDVFPANNERDHIAVFKVWAELLRNSQGDKLGAKDFFGRYWDAVIPNDWDDVFQNGFRIIVGLQWFQRFWGNVGDVELAYQNPVHRLAAKEKVFEGIKRAVYAPRLKFKPPLSVNNVFFEIELNHNANDCTAGWFKDGWRCLEGHPGGLYQIVVNLPVRLFLCLETHKKPFWQEGYGHPQEPKAKSLNDKHLDLCRPHTTPTTTLINTTLLNNPIKKRSPPQDRCVATNGYSANVAMSGAFPNFYPNPATAKKKRVAEVSSFVSRFSHSRLMIYEAFVKRLAMFSNNGQDAVIVQTEIVYPTLTDPGGWMGDAQHRYTWLAANLKYQYYNIVGKNANSINNVTKRGFEVTRNLFPFNRETCLLFQSILDKSLENLFWGWNCWDADRAVVDALLESTVIPGDQEEANKEEVIEKLKEATGGDQEDLEAAEHSARNLEQ</sequence>
<feature type="region of interest" description="Disordered" evidence="1">
    <location>
        <begin position="1"/>
        <end position="29"/>
    </location>
</feature>
<evidence type="ECO:0000256" key="1">
    <source>
        <dbReference type="SAM" id="MobiDB-lite"/>
    </source>
</evidence>
<comment type="caution">
    <text evidence="2">The sequence shown here is derived from an EMBL/GenBank/DDBJ whole genome shotgun (WGS) entry which is preliminary data.</text>
</comment>
<keyword evidence="3" id="KW-1185">Reference proteome</keyword>
<dbReference type="Proteomes" id="UP000573603">
    <property type="component" value="Unassembled WGS sequence"/>
</dbReference>
<evidence type="ECO:0000313" key="3">
    <source>
        <dbReference type="Proteomes" id="UP000573603"/>
    </source>
</evidence>
<dbReference type="EMBL" id="JABEVY010000059">
    <property type="protein sequence ID" value="KAF5252202.1"/>
    <property type="molecule type" value="Genomic_DNA"/>
</dbReference>
<reference evidence="2 3" key="1">
    <citation type="journal article" date="2020" name="BMC Genomics">
        <title>Correction to: Identification and distribution of gene clusters required for synthesis of sphingolipid metabolism inhibitors in diverse species of the filamentous fungus Fusarium.</title>
        <authorList>
            <person name="Kim H.S."/>
            <person name="Lohmar J.M."/>
            <person name="Busman M."/>
            <person name="Brown D.W."/>
            <person name="Naumann T.A."/>
            <person name="Divon H.H."/>
            <person name="Lysoe E."/>
            <person name="Uhlig S."/>
            <person name="Proctor R.H."/>
        </authorList>
    </citation>
    <scope>NUCLEOTIDE SEQUENCE [LARGE SCALE GENOMIC DNA]</scope>
    <source>
        <strain evidence="2 3">NRRL 25214</strain>
    </source>
</reference>
<name>A0A8H5E9Y1_9HYPO</name>
<proteinExistence type="predicted"/>
<feature type="compositionally biased region" description="Basic and acidic residues" evidence="1">
    <location>
        <begin position="672"/>
        <end position="682"/>
    </location>
</feature>
<feature type="compositionally biased region" description="Basic and acidic residues" evidence="1">
    <location>
        <begin position="1"/>
        <end position="12"/>
    </location>
</feature>
<accession>A0A8H5E9Y1</accession>
<dbReference type="AlphaFoldDB" id="A0A8H5E9Y1"/>
<organism evidence="2 3">
    <name type="scientific">Fusarium anthophilum</name>
    <dbReference type="NCBI Taxonomy" id="48485"/>
    <lineage>
        <taxon>Eukaryota</taxon>
        <taxon>Fungi</taxon>
        <taxon>Dikarya</taxon>
        <taxon>Ascomycota</taxon>
        <taxon>Pezizomycotina</taxon>
        <taxon>Sordariomycetes</taxon>
        <taxon>Hypocreomycetidae</taxon>
        <taxon>Hypocreales</taxon>
        <taxon>Nectriaceae</taxon>
        <taxon>Fusarium</taxon>
        <taxon>Fusarium fujikuroi species complex</taxon>
    </lineage>
</organism>
<feature type="region of interest" description="Disordered" evidence="1">
    <location>
        <begin position="661"/>
        <end position="682"/>
    </location>
</feature>
<gene>
    <name evidence="2" type="ORF">FANTH_2758</name>
</gene>
<protein>
    <submittedName>
        <fullName evidence="2">Uncharacterized protein</fullName>
    </submittedName>
</protein>
<evidence type="ECO:0000313" key="2">
    <source>
        <dbReference type="EMBL" id="KAF5252202.1"/>
    </source>
</evidence>